<feature type="region of interest" description="Disordered" evidence="1">
    <location>
        <begin position="1"/>
        <end position="21"/>
    </location>
</feature>
<gene>
    <name evidence="2" type="ORF">GCM10007170_28360</name>
</gene>
<sequence>MPTGGQMEPSEQLKAVPVGNNPVFSGPIVTHINEGIRYARAGTMVTDLRPTGNQAPLSLFENSHEERHIGTLLEDVTRRYGRGSIGLGYGGIRGGPDCAPPRKTTDT</sequence>
<dbReference type="Proteomes" id="UP000643279">
    <property type="component" value="Unassembled WGS sequence"/>
</dbReference>
<evidence type="ECO:0000256" key="1">
    <source>
        <dbReference type="SAM" id="MobiDB-lite"/>
    </source>
</evidence>
<evidence type="ECO:0000313" key="2">
    <source>
        <dbReference type="EMBL" id="GGH97642.1"/>
    </source>
</evidence>
<reference evidence="3" key="1">
    <citation type="journal article" date="2019" name="Int. J. Syst. Evol. Microbiol.">
        <title>The Global Catalogue of Microorganisms (GCM) 10K type strain sequencing project: providing services to taxonomists for standard genome sequencing and annotation.</title>
        <authorList>
            <consortium name="The Broad Institute Genomics Platform"/>
            <consortium name="The Broad Institute Genome Sequencing Center for Infectious Disease"/>
            <person name="Wu L."/>
            <person name="Ma J."/>
        </authorList>
    </citation>
    <scope>NUCLEOTIDE SEQUENCE [LARGE SCALE GENOMIC DNA]</scope>
    <source>
        <strain evidence="3">CGMCC 1.12778</strain>
    </source>
</reference>
<proteinExistence type="predicted"/>
<organism evidence="2 3">
    <name type="scientific">Arthrobacter liuii</name>
    <dbReference type="NCBI Taxonomy" id="1476996"/>
    <lineage>
        <taxon>Bacteria</taxon>
        <taxon>Bacillati</taxon>
        <taxon>Actinomycetota</taxon>
        <taxon>Actinomycetes</taxon>
        <taxon>Micrococcales</taxon>
        <taxon>Micrococcaceae</taxon>
        <taxon>Arthrobacter</taxon>
    </lineage>
</organism>
<evidence type="ECO:0008006" key="4">
    <source>
        <dbReference type="Google" id="ProtNLM"/>
    </source>
</evidence>
<dbReference type="EMBL" id="BMFW01000013">
    <property type="protein sequence ID" value="GGH97642.1"/>
    <property type="molecule type" value="Genomic_DNA"/>
</dbReference>
<accession>A0ABQ2AWM6</accession>
<evidence type="ECO:0000313" key="3">
    <source>
        <dbReference type="Proteomes" id="UP000643279"/>
    </source>
</evidence>
<keyword evidence="3" id="KW-1185">Reference proteome</keyword>
<name>A0ABQ2AWM6_9MICC</name>
<protein>
    <recommendedName>
        <fullName evidence="4">DUF4113 domain-containing protein</fullName>
    </recommendedName>
</protein>
<comment type="caution">
    <text evidence="2">The sequence shown here is derived from an EMBL/GenBank/DDBJ whole genome shotgun (WGS) entry which is preliminary data.</text>
</comment>